<feature type="transmembrane region" description="Helical" evidence="4">
    <location>
        <begin position="331"/>
        <end position="352"/>
    </location>
</feature>
<dbReference type="PANTHER" id="PTHR23537:SF1">
    <property type="entry name" value="SUGAR TRANSPORTER"/>
    <property type="match status" value="1"/>
</dbReference>
<dbReference type="InterPro" id="IPR020846">
    <property type="entry name" value="MFS_dom"/>
</dbReference>
<organism evidence="6 7">
    <name type="scientific">Arcobacter roscoffensis</name>
    <dbReference type="NCBI Taxonomy" id="2961520"/>
    <lineage>
        <taxon>Bacteria</taxon>
        <taxon>Pseudomonadati</taxon>
        <taxon>Campylobacterota</taxon>
        <taxon>Epsilonproteobacteria</taxon>
        <taxon>Campylobacterales</taxon>
        <taxon>Arcobacteraceae</taxon>
        <taxon>Arcobacter</taxon>
    </lineage>
</organism>
<dbReference type="Proteomes" id="UP001060012">
    <property type="component" value="Chromosome"/>
</dbReference>
<feature type="transmembrane region" description="Helical" evidence="4">
    <location>
        <begin position="210"/>
        <end position="232"/>
    </location>
</feature>
<evidence type="ECO:0000256" key="3">
    <source>
        <dbReference type="ARBA" id="ARBA00023136"/>
    </source>
</evidence>
<dbReference type="PANTHER" id="PTHR23537">
    <property type="match status" value="1"/>
</dbReference>
<reference evidence="6" key="1">
    <citation type="submission" date="2022-07" db="EMBL/GenBank/DDBJ databases">
        <title>Arcobacter roscoffensis sp. nov., a marine bacterium isolated from coastal seawater collected from Roscoff, France.</title>
        <authorList>
            <person name="Pascual J."/>
            <person name="Lepeaux C."/>
            <person name="Methner A."/>
            <person name="Overmann J."/>
        </authorList>
    </citation>
    <scope>NUCLEOTIDE SEQUENCE</scope>
    <source>
        <strain evidence="6">ARW1-2F2</strain>
    </source>
</reference>
<keyword evidence="1 4" id="KW-0812">Transmembrane</keyword>
<dbReference type="PROSITE" id="PS50850">
    <property type="entry name" value="MFS"/>
    <property type="match status" value="1"/>
</dbReference>
<dbReference type="Pfam" id="PF06779">
    <property type="entry name" value="MFS_4"/>
    <property type="match status" value="1"/>
</dbReference>
<feature type="transmembrane region" description="Helical" evidence="4">
    <location>
        <begin position="103"/>
        <end position="125"/>
    </location>
</feature>
<keyword evidence="7" id="KW-1185">Reference proteome</keyword>
<evidence type="ECO:0000256" key="2">
    <source>
        <dbReference type="ARBA" id="ARBA00022989"/>
    </source>
</evidence>
<dbReference type="InterPro" id="IPR036259">
    <property type="entry name" value="MFS_trans_sf"/>
</dbReference>
<feature type="domain" description="Major facilitator superfamily (MFS) profile" evidence="5">
    <location>
        <begin position="11"/>
        <end position="388"/>
    </location>
</feature>
<protein>
    <submittedName>
        <fullName evidence="6">YbfB/YjiJ family MFS transporter</fullName>
    </submittedName>
</protein>
<name>A0ABY5E6L3_9BACT</name>
<evidence type="ECO:0000259" key="5">
    <source>
        <dbReference type="PROSITE" id="PS50850"/>
    </source>
</evidence>
<feature type="transmembrane region" description="Helical" evidence="4">
    <location>
        <begin position="297"/>
        <end position="319"/>
    </location>
</feature>
<evidence type="ECO:0000313" key="7">
    <source>
        <dbReference type="Proteomes" id="UP001060012"/>
    </source>
</evidence>
<dbReference type="RefSeq" id="WP_254577681.1">
    <property type="nucleotide sequence ID" value="NZ_CP100595.1"/>
</dbReference>
<sequence>MYLLNKNSNTSIILAGILALIVGVGVSRFAFTSLLPSMLDDFLSVSFAGYLAAINYVGYLSGAIFAVFIKDINTKVKYFRVGMLLCVLTTIFLATTHNETVWLLSRIIAGFGSAMALVVGSAIVMTKLNMQSKTKAMGIHFSGIGFSILVCDLIMRAVFQANGSWENSWVILTIFAFFATLYSIYILSFDKEQKTANTSHGFDKSIFSTYVVLLILAYFAVGIGFVVFATFLPDIINSLEGLEGYGSLTWTLVGLAGIPSCIFWMNLAHKKGSVNVIIISMFLLFIAIMIPTLTNNVYLNLLSGVLYGGTFVGLVGLFLNIGGKLAGKNPVVLMGAMTTAYGIGQVIGPLYSVALIDYFKDYNYALYVTAGIVLLGIFLLFIAKNIANEEQKNL</sequence>
<evidence type="ECO:0000313" key="6">
    <source>
        <dbReference type="EMBL" id="UTJ07507.1"/>
    </source>
</evidence>
<dbReference type="SUPFAM" id="SSF103473">
    <property type="entry name" value="MFS general substrate transporter"/>
    <property type="match status" value="1"/>
</dbReference>
<feature type="transmembrane region" description="Helical" evidence="4">
    <location>
        <begin position="364"/>
        <end position="383"/>
    </location>
</feature>
<proteinExistence type="predicted"/>
<keyword evidence="2 4" id="KW-1133">Transmembrane helix</keyword>
<evidence type="ECO:0000256" key="1">
    <source>
        <dbReference type="ARBA" id="ARBA00022692"/>
    </source>
</evidence>
<feature type="transmembrane region" description="Helical" evidence="4">
    <location>
        <begin position="137"/>
        <end position="157"/>
    </location>
</feature>
<keyword evidence="3 4" id="KW-0472">Membrane</keyword>
<dbReference type="EMBL" id="CP100595">
    <property type="protein sequence ID" value="UTJ07507.1"/>
    <property type="molecule type" value="Genomic_DNA"/>
</dbReference>
<dbReference type="Gene3D" id="1.20.1250.20">
    <property type="entry name" value="MFS general substrate transporter like domains"/>
    <property type="match status" value="2"/>
</dbReference>
<feature type="transmembrane region" description="Helical" evidence="4">
    <location>
        <begin position="47"/>
        <end position="69"/>
    </location>
</feature>
<feature type="transmembrane region" description="Helical" evidence="4">
    <location>
        <begin position="169"/>
        <end position="189"/>
    </location>
</feature>
<gene>
    <name evidence="6" type="ORF">NJU99_05265</name>
</gene>
<feature type="transmembrane region" description="Helical" evidence="4">
    <location>
        <begin position="78"/>
        <end position="97"/>
    </location>
</feature>
<evidence type="ECO:0000256" key="4">
    <source>
        <dbReference type="SAM" id="Phobius"/>
    </source>
</evidence>
<accession>A0ABY5E6L3</accession>
<feature type="transmembrane region" description="Helical" evidence="4">
    <location>
        <begin position="272"/>
        <end position="291"/>
    </location>
</feature>
<dbReference type="InterPro" id="IPR010645">
    <property type="entry name" value="MFS_4"/>
</dbReference>
<feature type="transmembrane region" description="Helical" evidence="4">
    <location>
        <begin position="12"/>
        <end position="35"/>
    </location>
</feature>
<feature type="transmembrane region" description="Helical" evidence="4">
    <location>
        <begin position="244"/>
        <end position="265"/>
    </location>
</feature>